<name>A0A0F9FSB6_9ZZZZ</name>
<protein>
    <recommendedName>
        <fullName evidence="2">DUF559 domain-containing protein</fullName>
    </recommendedName>
</protein>
<gene>
    <name evidence="1" type="ORF">LCGC14_2269860</name>
</gene>
<reference evidence="1" key="1">
    <citation type="journal article" date="2015" name="Nature">
        <title>Complex archaea that bridge the gap between prokaryotes and eukaryotes.</title>
        <authorList>
            <person name="Spang A."/>
            <person name="Saw J.H."/>
            <person name="Jorgensen S.L."/>
            <person name="Zaremba-Niedzwiedzka K."/>
            <person name="Martijn J."/>
            <person name="Lind A.E."/>
            <person name="van Eijk R."/>
            <person name="Schleper C."/>
            <person name="Guy L."/>
            <person name="Ettema T.J."/>
        </authorList>
    </citation>
    <scope>NUCLEOTIDE SEQUENCE</scope>
</reference>
<dbReference type="EMBL" id="LAZR01031355">
    <property type="protein sequence ID" value="KKL53992.1"/>
    <property type="molecule type" value="Genomic_DNA"/>
</dbReference>
<proteinExistence type="predicted"/>
<sequence length="134" mass="14900">MPDNTAEETLTGYVHGKRASALEERFARALDFFGIEYIFQFEVDTAYTLPSEAKQIDFIVFDGGLGIPIEIGSAFVHDTASKKAEDQARQDEINPILLLQGINPLGDELYQVPFDRPKSFADAKDLVARLFISA</sequence>
<organism evidence="1">
    <name type="scientific">marine sediment metagenome</name>
    <dbReference type="NCBI Taxonomy" id="412755"/>
    <lineage>
        <taxon>unclassified sequences</taxon>
        <taxon>metagenomes</taxon>
        <taxon>ecological metagenomes</taxon>
    </lineage>
</organism>
<comment type="caution">
    <text evidence="1">The sequence shown here is derived from an EMBL/GenBank/DDBJ whole genome shotgun (WGS) entry which is preliminary data.</text>
</comment>
<evidence type="ECO:0000313" key="1">
    <source>
        <dbReference type="EMBL" id="KKL53992.1"/>
    </source>
</evidence>
<dbReference type="AlphaFoldDB" id="A0A0F9FSB6"/>
<evidence type="ECO:0008006" key="2">
    <source>
        <dbReference type="Google" id="ProtNLM"/>
    </source>
</evidence>
<accession>A0A0F9FSB6</accession>